<dbReference type="PANTHER" id="PTHR38342">
    <property type="entry name" value="SLR5037 PROTEIN"/>
    <property type="match status" value="1"/>
</dbReference>
<dbReference type="CDD" id="cd14797">
    <property type="entry name" value="DUF302"/>
    <property type="match status" value="1"/>
</dbReference>
<name>A0ABZ3CUP7_9GAMM</name>
<proteinExistence type="predicted"/>
<evidence type="ECO:0000256" key="1">
    <source>
        <dbReference type="SAM" id="SignalP"/>
    </source>
</evidence>
<keyword evidence="1" id="KW-0732">Signal</keyword>
<evidence type="ECO:0000313" key="3">
    <source>
        <dbReference type="EMBL" id="XAD54910.1"/>
    </source>
</evidence>
<keyword evidence="4" id="KW-1185">Reference proteome</keyword>
<dbReference type="InterPro" id="IPR035923">
    <property type="entry name" value="TT1751-like_sf"/>
</dbReference>
<feature type="domain" description="DUF302" evidence="2">
    <location>
        <begin position="76"/>
        <end position="138"/>
    </location>
</feature>
<gene>
    <name evidence="3" type="ORF">AAGT95_02740</name>
</gene>
<dbReference type="SUPFAM" id="SSF103247">
    <property type="entry name" value="TT1751-like"/>
    <property type="match status" value="1"/>
</dbReference>
<dbReference type="Pfam" id="PF03625">
    <property type="entry name" value="DUF302"/>
    <property type="match status" value="1"/>
</dbReference>
<evidence type="ECO:0000313" key="4">
    <source>
        <dbReference type="Proteomes" id="UP001453229"/>
    </source>
</evidence>
<dbReference type="RefSeq" id="WP_342595443.1">
    <property type="nucleotide sequence ID" value="NZ_CP151919.1"/>
</dbReference>
<feature type="signal peptide" evidence="1">
    <location>
        <begin position="1"/>
        <end position="29"/>
    </location>
</feature>
<accession>A0ABZ3CUP7</accession>
<protein>
    <submittedName>
        <fullName evidence="3">DUF302 domain-containing protein</fullName>
    </submittedName>
</protein>
<reference evidence="3 4" key="1">
    <citation type="submission" date="2024-04" db="EMBL/GenBank/DDBJ databases">
        <title>Salinicola lusitanus LLJ914,a marine bacterium isolated from the Okinawa Trough.</title>
        <authorList>
            <person name="Li J."/>
        </authorList>
    </citation>
    <scope>NUCLEOTIDE SEQUENCE [LARGE SCALE GENOMIC DNA]</scope>
    <source>
        <strain evidence="3 4">LLJ914</strain>
    </source>
</reference>
<dbReference type="PANTHER" id="PTHR38342:SF2">
    <property type="entry name" value="INNER MEMBRANE OR EXPORTED"/>
    <property type="match status" value="1"/>
</dbReference>
<dbReference type="InterPro" id="IPR005180">
    <property type="entry name" value="DUF302"/>
</dbReference>
<sequence>MPRPFFRQLRLALITAGLLGFTASVSAQATPPAESVQETPSVPGMIVAKSDAGVHETAIRFAEQARTSGMTVFARVDHRQGAMSRSMALLPNEVVIFGDPKGGTPLMQCAPTAGIDLPMKALVWQDNDGQTWLGYNDPAWIAQRHGVADCPAVKPLQQAMRKLVEATLQE</sequence>
<organism evidence="3 4">
    <name type="scientific">Salinicola lusitanus</name>
    <dbReference type="NCBI Taxonomy" id="1949085"/>
    <lineage>
        <taxon>Bacteria</taxon>
        <taxon>Pseudomonadati</taxon>
        <taxon>Pseudomonadota</taxon>
        <taxon>Gammaproteobacteria</taxon>
        <taxon>Oceanospirillales</taxon>
        <taxon>Halomonadaceae</taxon>
        <taxon>Salinicola</taxon>
    </lineage>
</organism>
<dbReference type="Proteomes" id="UP001453229">
    <property type="component" value="Chromosome"/>
</dbReference>
<dbReference type="Gene3D" id="3.30.310.70">
    <property type="entry name" value="TT1751-like domain"/>
    <property type="match status" value="1"/>
</dbReference>
<evidence type="ECO:0000259" key="2">
    <source>
        <dbReference type="Pfam" id="PF03625"/>
    </source>
</evidence>
<dbReference type="EMBL" id="CP151919">
    <property type="protein sequence ID" value="XAD54910.1"/>
    <property type="molecule type" value="Genomic_DNA"/>
</dbReference>
<feature type="chain" id="PRO_5046291778" evidence="1">
    <location>
        <begin position="30"/>
        <end position="170"/>
    </location>
</feature>